<sequence length="324" mass="37650">MIEDFPANCCLVCDKQSQKERTFYRSSIDTSLWSNLLDWAYTLTSGVGPEFQVTKLYCSLSKLLREDALRQIQSRQFKLHFKCKQFVQKRHHRLAKRLSSDLSQTVEEELFPSNLETSTASEYSKDEEQAFRKMVEYVAQSQNHVEWPCLYRLYDQEMCDYHTQAKFLFHVSTSGEVIEKDNHKPPNFFPARQTSKVLKLTLPPHPTKAVANQFVLEAALSLHGVLSKHSDFFESFVSNLLNGCSMDFLPPTRQSINHVLSDLLQFNWLHRRPRDVSYHRHDVSKERSSLIALSFLLYAKTRSKQLITTLHSLVLSLSFCTCNQ</sequence>
<dbReference type="Proteomes" id="UP001626550">
    <property type="component" value="Unassembled WGS sequence"/>
</dbReference>
<reference evidence="1 2" key="1">
    <citation type="submission" date="2024-11" db="EMBL/GenBank/DDBJ databases">
        <title>Adaptive evolution of stress response genes in parasites aligns with host niche diversity.</title>
        <authorList>
            <person name="Hahn C."/>
            <person name="Resl P."/>
        </authorList>
    </citation>
    <scope>NUCLEOTIDE SEQUENCE [LARGE SCALE GENOMIC DNA]</scope>
    <source>
        <strain evidence="1">EGGRZ-B1_66</strain>
        <tissue evidence="1">Body</tissue>
    </source>
</reference>
<dbReference type="EMBL" id="JBJKFK010002634">
    <property type="protein sequence ID" value="KAL3310819.1"/>
    <property type="molecule type" value="Genomic_DNA"/>
</dbReference>
<comment type="caution">
    <text evidence="1">The sequence shown here is derived from an EMBL/GenBank/DDBJ whole genome shotgun (WGS) entry which is preliminary data.</text>
</comment>
<gene>
    <name evidence="1" type="ORF">Ciccas_010610</name>
</gene>
<proteinExistence type="predicted"/>
<name>A0ABD2PU18_9PLAT</name>
<organism evidence="1 2">
    <name type="scientific">Cichlidogyrus casuarinus</name>
    <dbReference type="NCBI Taxonomy" id="1844966"/>
    <lineage>
        <taxon>Eukaryota</taxon>
        <taxon>Metazoa</taxon>
        <taxon>Spiralia</taxon>
        <taxon>Lophotrochozoa</taxon>
        <taxon>Platyhelminthes</taxon>
        <taxon>Monogenea</taxon>
        <taxon>Monopisthocotylea</taxon>
        <taxon>Dactylogyridea</taxon>
        <taxon>Ancyrocephalidae</taxon>
        <taxon>Cichlidogyrus</taxon>
    </lineage>
</organism>
<dbReference type="AlphaFoldDB" id="A0ABD2PU18"/>
<accession>A0ABD2PU18</accession>
<protein>
    <submittedName>
        <fullName evidence="1">Uncharacterized protein</fullName>
    </submittedName>
</protein>
<evidence type="ECO:0000313" key="2">
    <source>
        <dbReference type="Proteomes" id="UP001626550"/>
    </source>
</evidence>
<evidence type="ECO:0000313" key="1">
    <source>
        <dbReference type="EMBL" id="KAL3310819.1"/>
    </source>
</evidence>
<keyword evidence="2" id="KW-1185">Reference proteome</keyword>